<evidence type="ECO:0000313" key="1">
    <source>
        <dbReference type="EMBL" id="KAH7033990.1"/>
    </source>
</evidence>
<proteinExistence type="predicted"/>
<keyword evidence="2" id="KW-1185">Reference proteome</keyword>
<dbReference type="PANTHER" id="PTHR42085:SF8">
    <property type="entry name" value="F-BOX DOMAIN-CONTAINING PROTEIN"/>
    <property type="match status" value="1"/>
</dbReference>
<dbReference type="PANTHER" id="PTHR42085">
    <property type="entry name" value="F-BOX DOMAIN-CONTAINING PROTEIN"/>
    <property type="match status" value="1"/>
</dbReference>
<dbReference type="InterPro" id="IPR038883">
    <property type="entry name" value="AN11006-like"/>
</dbReference>
<protein>
    <submittedName>
        <fullName evidence="1">Uncharacterized protein</fullName>
    </submittedName>
</protein>
<gene>
    <name evidence="1" type="ORF">B0J12DRAFT_279277</name>
</gene>
<evidence type="ECO:0000313" key="2">
    <source>
        <dbReference type="Proteomes" id="UP000774617"/>
    </source>
</evidence>
<organism evidence="1 2">
    <name type="scientific">Macrophomina phaseolina</name>
    <dbReference type="NCBI Taxonomy" id="35725"/>
    <lineage>
        <taxon>Eukaryota</taxon>
        <taxon>Fungi</taxon>
        <taxon>Dikarya</taxon>
        <taxon>Ascomycota</taxon>
        <taxon>Pezizomycotina</taxon>
        <taxon>Dothideomycetes</taxon>
        <taxon>Dothideomycetes incertae sedis</taxon>
        <taxon>Botryosphaeriales</taxon>
        <taxon>Botryosphaeriaceae</taxon>
        <taxon>Macrophomina</taxon>
    </lineage>
</organism>
<name>A0ABQ8FXN9_9PEZI</name>
<reference evidence="1 2" key="1">
    <citation type="journal article" date="2021" name="Nat. Commun.">
        <title>Genetic determinants of endophytism in the Arabidopsis root mycobiome.</title>
        <authorList>
            <person name="Mesny F."/>
            <person name="Miyauchi S."/>
            <person name="Thiergart T."/>
            <person name="Pickel B."/>
            <person name="Atanasova L."/>
            <person name="Karlsson M."/>
            <person name="Huettel B."/>
            <person name="Barry K.W."/>
            <person name="Haridas S."/>
            <person name="Chen C."/>
            <person name="Bauer D."/>
            <person name="Andreopoulos W."/>
            <person name="Pangilinan J."/>
            <person name="LaButti K."/>
            <person name="Riley R."/>
            <person name="Lipzen A."/>
            <person name="Clum A."/>
            <person name="Drula E."/>
            <person name="Henrissat B."/>
            <person name="Kohler A."/>
            <person name="Grigoriev I.V."/>
            <person name="Martin F.M."/>
            <person name="Hacquard S."/>
        </authorList>
    </citation>
    <scope>NUCLEOTIDE SEQUENCE [LARGE SCALE GENOMIC DNA]</scope>
    <source>
        <strain evidence="1 2">MPI-SDFR-AT-0080</strain>
    </source>
</reference>
<accession>A0ABQ8FXN9</accession>
<sequence>MGSEEKTSTTPFHSSQAASSATANFLALPLAVRDKIYKRVLFVPHPLYLFQEPGSRVECFGPDRPSQWLALLYTNRQINREASAALYGVNQFHLVDITEQQVGLLQSFVDCIGPANAASLSHLCINFPVAECIHGQPGNIKLRDDSLQTLKILEDKCPNLSTLDTLVHSENCGVFKKTDDLLQEALSLIAARFKGISSLKRIIVRFEVFDGVPSASAKTFMQGLGWIVVSRDGNRR</sequence>
<dbReference type="Proteomes" id="UP000774617">
    <property type="component" value="Unassembled WGS sequence"/>
</dbReference>
<dbReference type="EMBL" id="JAGTJR010000039">
    <property type="protein sequence ID" value="KAH7033990.1"/>
    <property type="molecule type" value="Genomic_DNA"/>
</dbReference>
<comment type="caution">
    <text evidence="1">The sequence shown here is derived from an EMBL/GenBank/DDBJ whole genome shotgun (WGS) entry which is preliminary data.</text>
</comment>